<dbReference type="Proteomes" id="UP000176532">
    <property type="component" value="Unassembled WGS sequence"/>
</dbReference>
<name>A0A1F6M7M7_9BACT</name>
<comment type="caution">
    <text evidence="1">The sequence shown here is derived from an EMBL/GenBank/DDBJ whole genome shotgun (WGS) entry which is preliminary data.</text>
</comment>
<protein>
    <submittedName>
        <fullName evidence="1">Uncharacterized protein</fullName>
    </submittedName>
</protein>
<sequence>MSISFENFAFVKAAGEERYKSFTPVRCPYFNELVHFNAQGLEHLKFKRGGVERLPQDQYMRFKLLHLAPEILKLSRTVQGIMRTRSLERMHTNGRHNWEMLPTIFYEFIAVVDDVRVRVVVKKTLNGPLIFCSIIPFWKNAQGGTRQLFDQSLRDD</sequence>
<dbReference type="EMBL" id="MFQD01000041">
    <property type="protein sequence ID" value="OGH67580.1"/>
    <property type="molecule type" value="Genomic_DNA"/>
</dbReference>
<reference evidence="1 2" key="1">
    <citation type="journal article" date="2016" name="Nat. Commun.">
        <title>Thousands of microbial genomes shed light on interconnected biogeochemical processes in an aquifer system.</title>
        <authorList>
            <person name="Anantharaman K."/>
            <person name="Brown C.T."/>
            <person name="Hug L.A."/>
            <person name="Sharon I."/>
            <person name="Castelle C.J."/>
            <person name="Probst A.J."/>
            <person name="Thomas B.C."/>
            <person name="Singh A."/>
            <person name="Wilkins M.J."/>
            <person name="Karaoz U."/>
            <person name="Brodie E.L."/>
            <person name="Williams K.H."/>
            <person name="Hubbard S.S."/>
            <person name="Banfield J.F."/>
        </authorList>
    </citation>
    <scope>NUCLEOTIDE SEQUENCE [LARGE SCALE GENOMIC DNA]</scope>
</reference>
<evidence type="ECO:0000313" key="2">
    <source>
        <dbReference type="Proteomes" id="UP000176532"/>
    </source>
</evidence>
<gene>
    <name evidence="1" type="ORF">A3C15_04015</name>
</gene>
<accession>A0A1F6M7M7</accession>
<organism evidence="1 2">
    <name type="scientific">Candidatus Magasanikbacteria bacterium RIFCSPHIGHO2_02_FULL_50_9b</name>
    <dbReference type="NCBI Taxonomy" id="1798682"/>
    <lineage>
        <taxon>Bacteria</taxon>
        <taxon>Candidatus Magasanikiibacteriota</taxon>
    </lineage>
</organism>
<proteinExistence type="predicted"/>
<evidence type="ECO:0000313" key="1">
    <source>
        <dbReference type="EMBL" id="OGH67580.1"/>
    </source>
</evidence>
<dbReference type="STRING" id="1798682.A3C15_04015"/>
<dbReference type="AlphaFoldDB" id="A0A1F6M7M7"/>